<dbReference type="RefSeq" id="WP_208565921.1">
    <property type="nucleotide sequence ID" value="NZ_JAGFWR010000002.1"/>
</dbReference>
<feature type="compositionally biased region" description="Basic and acidic residues" evidence="1">
    <location>
        <begin position="425"/>
        <end position="437"/>
    </location>
</feature>
<accession>A0ABS3V3T1</accession>
<dbReference type="EMBL" id="JAGFWR010000002">
    <property type="protein sequence ID" value="MBO4160224.1"/>
    <property type="molecule type" value="Genomic_DNA"/>
</dbReference>
<evidence type="ECO:0000313" key="2">
    <source>
        <dbReference type="EMBL" id="MBO4160224.1"/>
    </source>
</evidence>
<evidence type="ECO:0000256" key="1">
    <source>
        <dbReference type="SAM" id="MobiDB-lite"/>
    </source>
</evidence>
<comment type="caution">
    <text evidence="2">The sequence shown here is derived from an EMBL/GenBank/DDBJ whole genome shotgun (WGS) entry which is preliminary data.</text>
</comment>
<sequence length="631" mass="69189">MRTPTTSTHPTELLRRATDALWTDGDLTTSRIHFDAAYRAAEATGDHHTRTLAVTGMGGLWVHEHRTTSEATLLLHRLHHAIATTDPHTPLGIRLRARLAAEQDYRTATHNDTLTLVAQARATGDPVALTETASLAHHCLLGPDHTRLRHELSQDALTAALATGRPSDLTVALLWRTVDQFLDTDPQAERSLAELLTHLTHHNHLAVSYVAHAIDVMLTIRAGKLTEARTRAATCAQRGTTAGDADTTGWHGAHLTTIAWYRGHLADHLPMLRTLAVSPTLSTVDHSYQAALAVASALAGHRREATAALARLHGNDLTTLPRSSSWLVTLHGIVEAAHLLDDGHLATEAYDLLTPYADRPMLASLAITCFGSTQHTLGTAALTAGETDRAITHLHAAVHDNLRLGHLPAATLSRARLAQALDQRSGQHDRREAERQRQLAHTDATELGMTLPTPPPRPRTPHRPHIRCHRHGRHWQLTLGHRTATIDDCVGARYLATLIANPGHDIPAIQLAGDATPTTDRQPVLDDTAKRAYRRRLRDLDTAVDEADNDHDPHRAEQARTERQWLIDELAARTGLHGRDRTFTGNTERARIAVGKAIRRALDRITTSDPVLGDHLRTTISTGTRCSYRPS</sequence>
<gene>
    <name evidence="2" type="ORF">JQN83_05290</name>
</gene>
<organism evidence="2 3">
    <name type="scientific">Micromonospora antibiotica</name>
    <dbReference type="NCBI Taxonomy" id="2807623"/>
    <lineage>
        <taxon>Bacteria</taxon>
        <taxon>Bacillati</taxon>
        <taxon>Actinomycetota</taxon>
        <taxon>Actinomycetes</taxon>
        <taxon>Micromonosporales</taxon>
        <taxon>Micromonosporaceae</taxon>
        <taxon>Micromonospora</taxon>
    </lineage>
</organism>
<proteinExistence type="predicted"/>
<protein>
    <submittedName>
        <fullName evidence="2">Uncharacterized protein</fullName>
    </submittedName>
</protein>
<reference evidence="2 3" key="1">
    <citation type="submission" date="2021-03" db="EMBL/GenBank/DDBJ databases">
        <authorList>
            <person name="Lee D.-H."/>
        </authorList>
    </citation>
    <scope>NUCLEOTIDE SEQUENCE [LARGE SCALE GENOMIC DNA]</scope>
    <source>
        <strain evidence="2 3">MMS20-R2-23</strain>
    </source>
</reference>
<keyword evidence="3" id="KW-1185">Reference proteome</keyword>
<feature type="region of interest" description="Disordered" evidence="1">
    <location>
        <begin position="421"/>
        <end position="463"/>
    </location>
</feature>
<name>A0ABS3V3T1_9ACTN</name>
<dbReference type="Proteomes" id="UP000671399">
    <property type="component" value="Unassembled WGS sequence"/>
</dbReference>
<evidence type="ECO:0000313" key="3">
    <source>
        <dbReference type="Proteomes" id="UP000671399"/>
    </source>
</evidence>